<dbReference type="InterPro" id="IPR011538">
    <property type="entry name" value="Nuo51_FMN-bd"/>
</dbReference>
<feature type="binding site" evidence="8">
    <location>
        <position position="376"/>
    </location>
    <ligand>
        <name>[4Fe-4S] cluster</name>
        <dbReference type="ChEBI" id="CHEBI:49883"/>
        <label>1</label>
    </ligand>
</feature>
<dbReference type="GO" id="GO:0009055">
    <property type="term" value="F:electron transfer activity"/>
    <property type="evidence" value="ECO:0007669"/>
    <property type="project" value="InterPro"/>
</dbReference>
<dbReference type="Pfam" id="PF01512">
    <property type="entry name" value="Complex1_51K"/>
    <property type="match status" value="1"/>
</dbReference>
<dbReference type="GO" id="GO:0046872">
    <property type="term" value="F:metal ion binding"/>
    <property type="evidence" value="ECO:0007669"/>
    <property type="project" value="UniProtKB-KW"/>
</dbReference>
<dbReference type="EMBL" id="AP021881">
    <property type="protein sequence ID" value="BBP00273.1"/>
    <property type="molecule type" value="Genomic_DNA"/>
</dbReference>
<dbReference type="HAMAP" id="MF_00461">
    <property type="entry name" value="RsxC_RnfC"/>
    <property type="match status" value="1"/>
</dbReference>
<feature type="domain" description="4Fe-4S ferredoxin-type" evidence="10">
    <location>
        <begin position="400"/>
        <end position="429"/>
    </location>
</feature>
<dbReference type="GO" id="GO:0005886">
    <property type="term" value="C:plasma membrane"/>
    <property type="evidence" value="ECO:0007669"/>
    <property type="project" value="UniProtKB-SubCell"/>
</dbReference>
<evidence type="ECO:0000259" key="10">
    <source>
        <dbReference type="PROSITE" id="PS51379"/>
    </source>
</evidence>
<keyword evidence="12" id="KW-1185">Reference proteome</keyword>
<keyword evidence="7 8" id="KW-0411">Iron-sulfur</keyword>
<dbReference type="GO" id="GO:0051539">
    <property type="term" value="F:4 iron, 4 sulfur cluster binding"/>
    <property type="evidence" value="ECO:0007669"/>
    <property type="project" value="UniProtKB-KW"/>
</dbReference>
<evidence type="ECO:0000256" key="2">
    <source>
        <dbReference type="ARBA" id="ARBA00022485"/>
    </source>
</evidence>
<feature type="compositionally biased region" description="Low complexity" evidence="9">
    <location>
        <begin position="473"/>
        <end position="492"/>
    </location>
</feature>
<dbReference type="Pfam" id="PF13375">
    <property type="entry name" value="RnfC_N"/>
    <property type="match status" value="1"/>
</dbReference>
<dbReference type="InterPro" id="IPR026902">
    <property type="entry name" value="RnfC_N"/>
</dbReference>
<reference evidence="12" key="1">
    <citation type="submission" date="2019-11" db="EMBL/GenBank/DDBJ databases">
        <title>Isolation and characterization of a novel species in the genus Sulfuriferula.</title>
        <authorList>
            <person name="Mochizuki J."/>
            <person name="Kojima H."/>
            <person name="Fukui M."/>
        </authorList>
    </citation>
    <scope>NUCLEOTIDE SEQUENCE [LARGE SCALE GENOMIC DNA]</scope>
    <source>
        <strain evidence="12">SGTM</strain>
    </source>
</reference>
<dbReference type="PANTHER" id="PTHR43034">
    <property type="entry name" value="ION-TRANSLOCATING OXIDOREDUCTASE COMPLEX SUBUNIT C"/>
    <property type="match status" value="1"/>
</dbReference>
<evidence type="ECO:0000256" key="6">
    <source>
        <dbReference type="ARBA" id="ARBA00023004"/>
    </source>
</evidence>
<dbReference type="InterPro" id="IPR037225">
    <property type="entry name" value="Nuo51_FMN-bd_sf"/>
</dbReference>
<feature type="region of interest" description="Disordered" evidence="9">
    <location>
        <begin position="465"/>
        <end position="492"/>
    </location>
</feature>
<keyword evidence="2 8" id="KW-0004">4Fe-4S</keyword>
<dbReference type="RefSeq" id="WP_162084221.1">
    <property type="nucleotide sequence ID" value="NZ_AP021881.1"/>
</dbReference>
<evidence type="ECO:0000256" key="1">
    <source>
        <dbReference type="ARBA" id="ARBA00022448"/>
    </source>
</evidence>
<feature type="binding site" evidence="8">
    <location>
        <position position="380"/>
    </location>
    <ligand>
        <name>[4Fe-4S] cluster</name>
        <dbReference type="ChEBI" id="CHEBI:49883"/>
        <label>2</label>
    </ligand>
</feature>
<dbReference type="GO" id="GO:0022900">
    <property type="term" value="P:electron transport chain"/>
    <property type="evidence" value="ECO:0007669"/>
    <property type="project" value="UniProtKB-UniRule"/>
</dbReference>
<dbReference type="PROSITE" id="PS51379">
    <property type="entry name" value="4FE4S_FER_2"/>
    <property type="match status" value="2"/>
</dbReference>
<feature type="binding site" evidence="8">
    <location>
        <position position="412"/>
    </location>
    <ligand>
        <name>[4Fe-4S] cluster</name>
        <dbReference type="ChEBI" id="CHEBI:49883"/>
        <label>2</label>
    </ligand>
</feature>
<comment type="similarity">
    <text evidence="8">Belongs to the 4Fe4S bacterial-type ferredoxin family. RnfC subfamily.</text>
</comment>
<dbReference type="Pfam" id="PF12838">
    <property type="entry name" value="Fer4_7"/>
    <property type="match status" value="1"/>
</dbReference>
<feature type="binding site" evidence="8">
    <location>
        <position position="409"/>
    </location>
    <ligand>
        <name>[4Fe-4S] cluster</name>
        <dbReference type="ChEBI" id="CHEBI:49883"/>
        <label>2</label>
    </ligand>
</feature>
<evidence type="ECO:0000256" key="3">
    <source>
        <dbReference type="ARBA" id="ARBA00022723"/>
    </source>
</evidence>
<dbReference type="EC" id="7.-.-.-" evidence="8"/>
<dbReference type="PANTHER" id="PTHR43034:SF2">
    <property type="entry name" value="ION-TRANSLOCATING OXIDOREDUCTASE COMPLEX SUBUNIT C"/>
    <property type="match status" value="1"/>
</dbReference>
<dbReference type="AlphaFoldDB" id="A0A809S859"/>
<dbReference type="NCBIfam" id="NF003454">
    <property type="entry name" value="PRK05035.1"/>
    <property type="match status" value="1"/>
</dbReference>
<dbReference type="PROSITE" id="PS00198">
    <property type="entry name" value="4FE4S_FER_1"/>
    <property type="match status" value="1"/>
</dbReference>
<evidence type="ECO:0000313" key="11">
    <source>
        <dbReference type="EMBL" id="BBP00273.1"/>
    </source>
</evidence>
<keyword evidence="5 8" id="KW-0249">Electron transport</keyword>
<dbReference type="InterPro" id="IPR010208">
    <property type="entry name" value="Ion_transpt_RnfC/RsxC"/>
</dbReference>
<keyword evidence="4 8" id="KW-0677">Repeat</keyword>
<feature type="domain" description="4Fe-4S ferredoxin-type" evidence="10">
    <location>
        <begin position="361"/>
        <end position="390"/>
    </location>
</feature>
<feature type="binding site" evidence="8">
    <location>
        <position position="419"/>
    </location>
    <ligand>
        <name>[4Fe-4S] cluster</name>
        <dbReference type="ChEBI" id="CHEBI:49883"/>
        <label>1</label>
    </ligand>
</feature>
<keyword evidence="1 8" id="KW-0813">Transport</keyword>
<gene>
    <name evidence="8" type="primary">rnfC</name>
    <name evidence="11" type="ORF">SFSGTM_09810</name>
</gene>
<dbReference type="Proteomes" id="UP000463939">
    <property type="component" value="Chromosome"/>
</dbReference>
<evidence type="ECO:0000256" key="7">
    <source>
        <dbReference type="ARBA" id="ARBA00023014"/>
    </source>
</evidence>
<dbReference type="NCBIfam" id="TIGR01945">
    <property type="entry name" value="rnfC"/>
    <property type="match status" value="1"/>
</dbReference>
<keyword evidence="6 8" id="KW-0408">Iron</keyword>
<accession>A0A809S859</accession>
<feature type="binding site" evidence="8">
    <location>
        <position position="415"/>
    </location>
    <ligand>
        <name>[4Fe-4S] cluster</name>
        <dbReference type="ChEBI" id="CHEBI:49883"/>
        <label>2</label>
    </ligand>
</feature>
<dbReference type="InterPro" id="IPR017900">
    <property type="entry name" value="4Fe4S_Fe_S_CS"/>
</dbReference>
<feature type="binding site" evidence="8">
    <location>
        <position position="370"/>
    </location>
    <ligand>
        <name>[4Fe-4S] cluster</name>
        <dbReference type="ChEBI" id="CHEBI:49883"/>
        <label>1</label>
    </ligand>
</feature>
<dbReference type="SUPFAM" id="SSF142019">
    <property type="entry name" value="Nqo1 FMN-binding domain-like"/>
    <property type="match status" value="1"/>
</dbReference>
<protein>
    <recommendedName>
        <fullName evidence="8">Ion-translocating oxidoreductase complex subunit C</fullName>
        <ecNumber evidence="8">7.-.-.-</ecNumber>
    </recommendedName>
    <alternativeName>
        <fullName evidence="8">Rnf electron transport complex subunit C</fullName>
    </alternativeName>
</protein>
<keyword evidence="3 8" id="KW-0479">Metal-binding</keyword>
<evidence type="ECO:0000256" key="4">
    <source>
        <dbReference type="ARBA" id="ARBA00022737"/>
    </source>
</evidence>
<dbReference type="SUPFAM" id="SSF46548">
    <property type="entry name" value="alpha-helical ferredoxin"/>
    <property type="match status" value="1"/>
</dbReference>
<keyword evidence="8" id="KW-0997">Cell inner membrane</keyword>
<dbReference type="Gene3D" id="3.30.70.20">
    <property type="match status" value="1"/>
</dbReference>
<organism evidence="11 12">
    <name type="scientific">Sulfuriferula nivalis</name>
    <dbReference type="NCBI Taxonomy" id="2675298"/>
    <lineage>
        <taxon>Bacteria</taxon>
        <taxon>Pseudomonadati</taxon>
        <taxon>Pseudomonadota</taxon>
        <taxon>Betaproteobacteria</taxon>
        <taxon>Nitrosomonadales</taxon>
        <taxon>Sulfuricellaceae</taxon>
        <taxon>Sulfuriferula</taxon>
    </lineage>
</organism>
<feature type="binding site" evidence="8">
    <location>
        <position position="373"/>
    </location>
    <ligand>
        <name>[4Fe-4S] cluster</name>
        <dbReference type="ChEBI" id="CHEBI:49883"/>
        <label>1</label>
    </ligand>
</feature>
<comment type="function">
    <text evidence="8">Part of a membrane-bound complex that couples electron transfer with translocation of ions across the membrane.</text>
</comment>
<sequence>MSRTLYQFHGGVHPEEHKQISTQLPIAVAPVPAQLIVPTRQHIGHPSKPCVSVGEYVRKGQIIAHADSYISVATHAPSSGTVTQIGTHAMPHPSGLVDTVIVIQTDGKDEWCERQPIDYRNLNASALRNRLRDMGIAGLGGAVFPSFIKLNPGVPQKVQTLLLNGGECEPWISCDDMTMRERANGIMAGAEVMRFMLRAENVIIGIEDNKPEAIAAMQQAAAQCTFPVEIAVIPTLYPSGGAKQMIKVITGKEVPSGGRSTDVGVATFNVGTAYAIHRAIHHGEPLISRVVTLTGNIQQPRNFDVLIGTPMNELVQLGQGHPEKVTGHIMGGPMMGIELARIDVPVVKATNCVLVKSDSLFPPAPAAIPCIRCTRCADACPADLQPQELYWFARAKNFDKAQKYNLFDCIECGCCSYVCPSHIPLVQYYRYAKSEIAANLAEHKAADHARDRHETRLARIEREKRERAEKLAQKAAAKPATETAADDPAAAAKKAAIQAAIERAKANQAATQPPNEPT</sequence>
<comment type="cofactor">
    <cofactor evidence="8">
        <name>[4Fe-4S] cluster</name>
        <dbReference type="ChEBI" id="CHEBI:49883"/>
    </cofactor>
    <text evidence="8">Binds 2 [4Fe-4S] clusters per subunit.</text>
</comment>
<keyword evidence="8" id="KW-1278">Translocase</keyword>
<name>A0A809S859_9PROT</name>
<evidence type="ECO:0000256" key="9">
    <source>
        <dbReference type="SAM" id="MobiDB-lite"/>
    </source>
</evidence>
<dbReference type="Gene3D" id="3.40.50.11540">
    <property type="entry name" value="NADH-ubiquinone oxidoreductase 51kDa subunit"/>
    <property type="match status" value="1"/>
</dbReference>
<evidence type="ECO:0000256" key="5">
    <source>
        <dbReference type="ARBA" id="ARBA00022982"/>
    </source>
</evidence>
<keyword evidence="8" id="KW-1003">Cell membrane</keyword>
<comment type="subunit">
    <text evidence="8">The complex is composed of six subunits: RnfA, RnfB, RnfC, RnfD, RnfE and RnfG.</text>
</comment>
<comment type="subcellular location">
    <subcellularLocation>
        <location evidence="8">Cell inner membrane</location>
        <topology evidence="8">Peripheral membrane protein</topology>
    </subcellularLocation>
</comment>
<evidence type="ECO:0000313" key="12">
    <source>
        <dbReference type="Proteomes" id="UP000463939"/>
    </source>
</evidence>
<keyword evidence="8" id="KW-0472">Membrane</keyword>
<evidence type="ECO:0000256" key="8">
    <source>
        <dbReference type="HAMAP-Rule" id="MF_00461"/>
    </source>
</evidence>
<dbReference type="KEGG" id="sniv:SFSGTM_09810"/>
<proteinExistence type="inferred from homology"/>
<dbReference type="InterPro" id="IPR017896">
    <property type="entry name" value="4Fe4S_Fe-S-bd"/>
</dbReference>